<keyword evidence="1" id="KW-0175">Coiled coil</keyword>
<dbReference type="RefSeq" id="XP_003109253.2">
    <property type="nucleotide sequence ID" value="XM_003109205.2"/>
</dbReference>
<dbReference type="EMBL" id="WUAV01000001">
    <property type="protein sequence ID" value="KAF1768949.1"/>
    <property type="molecule type" value="Genomic_DNA"/>
</dbReference>
<evidence type="ECO:0000313" key="2">
    <source>
        <dbReference type="EMBL" id="KAF1768949.1"/>
    </source>
</evidence>
<reference evidence="2 3" key="1">
    <citation type="submission" date="2019-12" db="EMBL/GenBank/DDBJ databases">
        <title>Chromosome-level assembly of the Caenorhabditis remanei genome.</title>
        <authorList>
            <person name="Teterina A.A."/>
            <person name="Willis J.H."/>
            <person name="Phillips P.C."/>
        </authorList>
    </citation>
    <scope>NUCLEOTIDE SEQUENCE [LARGE SCALE GENOMIC DNA]</scope>
    <source>
        <strain evidence="2 3">PX506</strain>
        <tissue evidence="2">Whole organism</tissue>
    </source>
</reference>
<name>A0A6A5HMT4_CAERE</name>
<evidence type="ECO:0000256" key="1">
    <source>
        <dbReference type="SAM" id="Coils"/>
    </source>
</evidence>
<proteinExistence type="predicted"/>
<dbReference type="CTD" id="9821024"/>
<feature type="coiled-coil region" evidence="1">
    <location>
        <begin position="115"/>
        <end position="153"/>
    </location>
</feature>
<organism evidence="2 3">
    <name type="scientific">Caenorhabditis remanei</name>
    <name type="common">Caenorhabditis vulgaris</name>
    <dbReference type="NCBI Taxonomy" id="31234"/>
    <lineage>
        <taxon>Eukaryota</taxon>
        <taxon>Metazoa</taxon>
        <taxon>Ecdysozoa</taxon>
        <taxon>Nematoda</taxon>
        <taxon>Chromadorea</taxon>
        <taxon>Rhabditida</taxon>
        <taxon>Rhabditina</taxon>
        <taxon>Rhabditomorpha</taxon>
        <taxon>Rhabditoidea</taxon>
        <taxon>Rhabditidae</taxon>
        <taxon>Peloderinae</taxon>
        <taxon>Caenorhabditis</taxon>
    </lineage>
</organism>
<protein>
    <submittedName>
        <fullName evidence="2">Uncharacterized protein</fullName>
    </submittedName>
</protein>
<accession>A0A6A5HMT4</accession>
<dbReference type="KEGG" id="crq:GCK72_000762"/>
<comment type="caution">
    <text evidence="2">The sequence shown here is derived from an EMBL/GenBank/DDBJ whole genome shotgun (WGS) entry which is preliminary data.</text>
</comment>
<dbReference type="GeneID" id="9821024"/>
<dbReference type="Proteomes" id="UP000483820">
    <property type="component" value="Chromosome I"/>
</dbReference>
<sequence>MSYHYTNTPFEVDQDLATLEEELKKKIQAERVLRDRLDLELSDVARNKPKVDIQDKEKVALVVKLLELECRNSKTRELQKDYEFEDVDELKDNIFILEGQQKKEESDNFKEVIRNHKLKDDQEFELLELEREEKEIKEEIEKLERENEAEKTVAIRTTNPDQVEELMDLFQEMKCSELAILNQERVKKYFEDYIAYVETKIEDAREEHRALCQPIDHPQTQEQIETEKALTVALGELAWEKKHRRNFELENMKKEI</sequence>
<dbReference type="AlphaFoldDB" id="A0A6A5HMT4"/>
<gene>
    <name evidence="2" type="ORF">GCK72_000762</name>
</gene>
<evidence type="ECO:0000313" key="3">
    <source>
        <dbReference type="Proteomes" id="UP000483820"/>
    </source>
</evidence>